<keyword evidence="2" id="KW-1185">Reference proteome</keyword>
<gene>
    <name evidence="1" type="ORF">Ga0061063_2193</name>
</gene>
<dbReference type="EMBL" id="CYHA01000004">
    <property type="protein sequence ID" value="CUA84794.1"/>
    <property type="molecule type" value="Genomic_DNA"/>
</dbReference>
<name>A0A0K6H223_9NEIS</name>
<evidence type="ECO:0000313" key="1">
    <source>
        <dbReference type="EMBL" id="CUA84794.1"/>
    </source>
</evidence>
<dbReference type="PANTHER" id="PTHR38765">
    <property type="entry name" value="DUF484 DOMAIN-CONTAINING PROTEIN"/>
    <property type="match status" value="1"/>
</dbReference>
<dbReference type="AlphaFoldDB" id="A0A0K6H223"/>
<reference evidence="2" key="1">
    <citation type="submission" date="2015-08" db="EMBL/GenBank/DDBJ databases">
        <authorList>
            <person name="Varghese N."/>
        </authorList>
    </citation>
    <scope>NUCLEOTIDE SEQUENCE [LARGE SCALE GENOMIC DNA]</scope>
    <source>
        <strain evidence="2">DSM 17901</strain>
    </source>
</reference>
<dbReference type="OrthoDB" id="8525200at2"/>
<organism evidence="1 2">
    <name type="scientific">Gulbenkiania indica</name>
    <dbReference type="NCBI Taxonomy" id="375574"/>
    <lineage>
        <taxon>Bacteria</taxon>
        <taxon>Pseudomonadati</taxon>
        <taxon>Pseudomonadota</taxon>
        <taxon>Betaproteobacteria</taxon>
        <taxon>Neisseriales</taxon>
        <taxon>Chromobacteriaceae</taxon>
        <taxon>Gulbenkiania</taxon>
    </lineage>
</organism>
<sequence length="218" mass="24188">MQTEDVIAFLRDNPEFLLQQAHALGLKPAHAHERGVFSLSERLMLDLKDHNRQLENRLQQLIQHGETNDQTVERMHALALALLRARSAAATVEAAVLCFEQTFGLTHAALRFWHPAAALRAPAFSTDNEVVRAQAEKLARPYCGPYVNDTIMGWFPPTPVLQSFAQVPLSAPGNAQPFGLLVLASDDAHRFTLDMQTHYLSLMGELVSTALLGWLETA</sequence>
<dbReference type="Gene3D" id="3.30.450.40">
    <property type="match status" value="1"/>
</dbReference>
<dbReference type="InterPro" id="IPR029016">
    <property type="entry name" value="GAF-like_dom_sf"/>
</dbReference>
<dbReference type="Proteomes" id="UP000243535">
    <property type="component" value="Unassembled WGS sequence"/>
</dbReference>
<dbReference type="RefSeq" id="WP_054285832.1">
    <property type="nucleotide sequence ID" value="NZ_CYHA01000004.1"/>
</dbReference>
<dbReference type="Pfam" id="PF04340">
    <property type="entry name" value="DUF484"/>
    <property type="match status" value="1"/>
</dbReference>
<dbReference type="PANTHER" id="PTHR38765:SF1">
    <property type="entry name" value="DUF484 DOMAIN-CONTAINING PROTEIN"/>
    <property type="match status" value="1"/>
</dbReference>
<dbReference type="InterPro" id="IPR007435">
    <property type="entry name" value="DUF484"/>
</dbReference>
<proteinExistence type="predicted"/>
<accession>A0A0K6H223</accession>
<protein>
    <submittedName>
        <fullName evidence="1">Uncharacterized conserved protein YigA, DUF484 family</fullName>
    </submittedName>
</protein>
<evidence type="ECO:0000313" key="2">
    <source>
        <dbReference type="Proteomes" id="UP000243535"/>
    </source>
</evidence>
<dbReference type="STRING" id="375574.GCA_001418035_01981"/>